<dbReference type="AlphaFoldDB" id="A0AA38FIC2"/>
<feature type="non-terminal residue" evidence="2">
    <location>
        <position position="1"/>
    </location>
</feature>
<dbReference type="EMBL" id="JAHRHJ020000009">
    <property type="protein sequence ID" value="KAH9303311.1"/>
    <property type="molecule type" value="Genomic_DNA"/>
</dbReference>
<feature type="compositionally biased region" description="Basic and acidic residues" evidence="1">
    <location>
        <begin position="59"/>
        <end position="68"/>
    </location>
</feature>
<protein>
    <submittedName>
        <fullName evidence="2">Uncharacterized protein</fullName>
    </submittedName>
</protein>
<feature type="region of interest" description="Disordered" evidence="1">
    <location>
        <begin position="96"/>
        <end position="153"/>
    </location>
</feature>
<organism evidence="2 3">
    <name type="scientific">Taxus chinensis</name>
    <name type="common">Chinese yew</name>
    <name type="synonym">Taxus wallichiana var. chinensis</name>
    <dbReference type="NCBI Taxonomy" id="29808"/>
    <lineage>
        <taxon>Eukaryota</taxon>
        <taxon>Viridiplantae</taxon>
        <taxon>Streptophyta</taxon>
        <taxon>Embryophyta</taxon>
        <taxon>Tracheophyta</taxon>
        <taxon>Spermatophyta</taxon>
        <taxon>Pinopsida</taxon>
        <taxon>Pinidae</taxon>
        <taxon>Conifers II</taxon>
        <taxon>Cupressales</taxon>
        <taxon>Taxaceae</taxon>
        <taxon>Taxus</taxon>
    </lineage>
</organism>
<reference evidence="2 3" key="1">
    <citation type="journal article" date="2021" name="Nat. Plants">
        <title>The Taxus genome provides insights into paclitaxel biosynthesis.</title>
        <authorList>
            <person name="Xiong X."/>
            <person name="Gou J."/>
            <person name="Liao Q."/>
            <person name="Li Y."/>
            <person name="Zhou Q."/>
            <person name="Bi G."/>
            <person name="Li C."/>
            <person name="Du R."/>
            <person name="Wang X."/>
            <person name="Sun T."/>
            <person name="Guo L."/>
            <person name="Liang H."/>
            <person name="Lu P."/>
            <person name="Wu Y."/>
            <person name="Zhang Z."/>
            <person name="Ro D.K."/>
            <person name="Shang Y."/>
            <person name="Huang S."/>
            <person name="Yan J."/>
        </authorList>
    </citation>
    <scope>NUCLEOTIDE SEQUENCE [LARGE SCALE GENOMIC DNA]</scope>
    <source>
        <strain evidence="2">Ta-2019</strain>
    </source>
</reference>
<feature type="region of interest" description="Disordered" evidence="1">
    <location>
        <begin position="50"/>
        <end position="82"/>
    </location>
</feature>
<feature type="compositionally biased region" description="Basic and acidic residues" evidence="1">
    <location>
        <begin position="120"/>
        <end position="129"/>
    </location>
</feature>
<accession>A0AA38FIC2</accession>
<evidence type="ECO:0000313" key="3">
    <source>
        <dbReference type="Proteomes" id="UP000824469"/>
    </source>
</evidence>
<keyword evidence="3" id="KW-1185">Reference proteome</keyword>
<gene>
    <name evidence="2" type="ORF">KI387_014894</name>
</gene>
<dbReference type="Proteomes" id="UP000824469">
    <property type="component" value="Unassembled WGS sequence"/>
</dbReference>
<evidence type="ECO:0000313" key="2">
    <source>
        <dbReference type="EMBL" id="KAH9303311.1"/>
    </source>
</evidence>
<comment type="caution">
    <text evidence="2">The sequence shown here is derived from an EMBL/GenBank/DDBJ whole genome shotgun (WGS) entry which is preliminary data.</text>
</comment>
<proteinExistence type="predicted"/>
<feature type="compositionally biased region" description="Basic and acidic residues" evidence="1">
    <location>
        <begin position="143"/>
        <end position="153"/>
    </location>
</feature>
<feature type="non-terminal residue" evidence="2">
    <location>
        <position position="153"/>
    </location>
</feature>
<name>A0AA38FIC2_TAXCH</name>
<evidence type="ECO:0000256" key="1">
    <source>
        <dbReference type="SAM" id="MobiDB-lite"/>
    </source>
</evidence>
<sequence length="153" mass="17154">AVRDIHAKRTQGTREAERATNEWNLATCLHLKQEQGSSNRPKLEIFIQDIRAKGTRGTRKGEMAEKRQGGPQMNQNMPRVRRGKVRNLAKCFTKNPKGVFWPAAPANESGHATCPSGKTFSKDEPKDELEPNTCHPSGGAWGKFEKISKMQKE</sequence>